<proteinExistence type="predicted"/>
<dbReference type="PANTHER" id="PTHR24274">
    <property type="entry name" value="CILIA- AND FLAGELLA-ASSOCIATED PROTEIN 161"/>
    <property type="match status" value="1"/>
</dbReference>
<dbReference type="Gene3D" id="2.80.10.50">
    <property type="match status" value="1"/>
</dbReference>
<feature type="region of interest" description="Disordered" evidence="1">
    <location>
        <begin position="287"/>
        <end position="316"/>
    </location>
</feature>
<dbReference type="GO" id="GO:0060271">
    <property type="term" value="P:cilium assembly"/>
    <property type="evidence" value="ECO:0007669"/>
    <property type="project" value="TreeGrafter"/>
</dbReference>
<dbReference type="EMBL" id="JAFDVH010000011">
    <property type="protein sequence ID" value="KAG7468113.1"/>
    <property type="molecule type" value="Genomic_DNA"/>
</dbReference>
<gene>
    <name evidence="2" type="ORF">MATL_G00139310</name>
</gene>
<dbReference type="PANTHER" id="PTHR24274:SF1">
    <property type="entry name" value="CILIA- AND FLAGELLA-ASSOCIATED PROTEIN 161"/>
    <property type="match status" value="1"/>
</dbReference>
<dbReference type="OrthoDB" id="2126411at2759"/>
<protein>
    <recommendedName>
        <fullName evidence="4">Cilia- and flagella-associated protein 161</fullName>
    </recommendedName>
</protein>
<name>A0A9D3T5U3_MEGAT</name>
<evidence type="ECO:0000313" key="3">
    <source>
        <dbReference type="Proteomes" id="UP001046870"/>
    </source>
</evidence>
<accession>A0A9D3T5U3</accession>
<organism evidence="2 3">
    <name type="scientific">Megalops atlanticus</name>
    <name type="common">Tarpon</name>
    <name type="synonym">Clupea gigantea</name>
    <dbReference type="NCBI Taxonomy" id="7932"/>
    <lineage>
        <taxon>Eukaryota</taxon>
        <taxon>Metazoa</taxon>
        <taxon>Chordata</taxon>
        <taxon>Craniata</taxon>
        <taxon>Vertebrata</taxon>
        <taxon>Euteleostomi</taxon>
        <taxon>Actinopterygii</taxon>
        <taxon>Neopterygii</taxon>
        <taxon>Teleostei</taxon>
        <taxon>Elopiformes</taxon>
        <taxon>Megalopidae</taxon>
        <taxon>Megalops</taxon>
    </lineage>
</organism>
<sequence length="316" mass="35595">MAYIRTYNSQVHVGNWIEDVSLQEDALKDFLDRRERGELTTQKIGLLRQNILKKMDLSVSTDGWLHFGDVIMLVNPGTERQNSSSSLEKIPREPSAISINANVSTTTASSIEAPCDVSGAMVLEPSTRTAFVVTSVDGSATGEVVRYNQSFALRTTEGFAGQLYLTSDHKTFQKCAKKSRLQEVNLTDEPSFLTWWQAVYFDPQERLEYEGLPVPVNTKVLVVHCKTNQCLAVLGKYILWTPYGKEYEVTAQTYLDSHKAERDLNHWVFVTANPEVEGQAIFNRPGPMAAMTPSEKPEMQKTQFTDDQLLEEKQDS</sequence>
<dbReference type="Proteomes" id="UP001046870">
    <property type="component" value="Chromosome 11"/>
</dbReference>
<dbReference type="GO" id="GO:0031514">
    <property type="term" value="C:motile cilium"/>
    <property type="evidence" value="ECO:0007669"/>
    <property type="project" value="TreeGrafter"/>
</dbReference>
<dbReference type="AlphaFoldDB" id="A0A9D3T5U3"/>
<reference evidence="2" key="1">
    <citation type="submission" date="2021-01" db="EMBL/GenBank/DDBJ databases">
        <authorList>
            <person name="Zahm M."/>
            <person name="Roques C."/>
            <person name="Cabau C."/>
            <person name="Klopp C."/>
            <person name="Donnadieu C."/>
            <person name="Jouanno E."/>
            <person name="Lampietro C."/>
            <person name="Louis A."/>
            <person name="Herpin A."/>
            <person name="Echchiki A."/>
            <person name="Berthelot C."/>
            <person name="Parey E."/>
            <person name="Roest-Crollius H."/>
            <person name="Braasch I."/>
            <person name="Postlethwait J."/>
            <person name="Bobe J."/>
            <person name="Montfort J."/>
            <person name="Bouchez O."/>
            <person name="Begum T."/>
            <person name="Mejri S."/>
            <person name="Adams A."/>
            <person name="Chen W.-J."/>
            <person name="Guiguen Y."/>
        </authorList>
    </citation>
    <scope>NUCLEOTIDE SEQUENCE</scope>
    <source>
        <strain evidence="2">YG-15Mar2019-1</strain>
        <tissue evidence="2">Brain</tissue>
    </source>
</reference>
<evidence type="ECO:0000256" key="1">
    <source>
        <dbReference type="SAM" id="MobiDB-lite"/>
    </source>
</evidence>
<dbReference type="InterPro" id="IPR055325">
    <property type="entry name" value="CF161"/>
</dbReference>
<dbReference type="Pfam" id="PF24569">
    <property type="entry name" value="CFAP161"/>
    <property type="match status" value="1"/>
</dbReference>
<comment type="caution">
    <text evidence="2">The sequence shown here is derived from an EMBL/GenBank/DDBJ whole genome shotgun (WGS) entry which is preliminary data.</text>
</comment>
<evidence type="ECO:0000313" key="2">
    <source>
        <dbReference type="EMBL" id="KAG7468113.1"/>
    </source>
</evidence>
<keyword evidence="3" id="KW-1185">Reference proteome</keyword>
<evidence type="ECO:0008006" key="4">
    <source>
        <dbReference type="Google" id="ProtNLM"/>
    </source>
</evidence>